<accession>A0A443IMP8</accession>
<dbReference type="SUPFAM" id="SSF50475">
    <property type="entry name" value="FMN-binding split barrel"/>
    <property type="match status" value="1"/>
</dbReference>
<sequence>MSRYEHHFAPQADNARDFRNALGLFPTGVVIVTAEVAGERIGMTMSSFNSLSLDPALVLFSIGRSARSLPAWERAGGYAIHILSADQSGLSNRFARPSDDKFAGLETAQGETGAPLIDGARAVFECRPHAIHDAGDHRLFIAEVTSVHVATDRHPLVFSQGRYASLN</sequence>
<dbReference type="SMART" id="SM00903">
    <property type="entry name" value="Flavin_Reduct"/>
    <property type="match status" value="1"/>
</dbReference>
<keyword evidence="1" id="KW-0560">Oxidoreductase</keyword>
<dbReference type="PANTHER" id="PTHR30466">
    <property type="entry name" value="FLAVIN REDUCTASE"/>
    <property type="match status" value="1"/>
</dbReference>
<dbReference type="Gene3D" id="2.30.110.10">
    <property type="entry name" value="Electron Transport, Fmn-binding Protein, Chain A"/>
    <property type="match status" value="1"/>
</dbReference>
<dbReference type="GO" id="GO:0010181">
    <property type="term" value="F:FMN binding"/>
    <property type="evidence" value="ECO:0007669"/>
    <property type="project" value="InterPro"/>
</dbReference>
<protein>
    <submittedName>
        <fullName evidence="3">Flavin reductase</fullName>
    </submittedName>
</protein>
<dbReference type="Proteomes" id="UP000285710">
    <property type="component" value="Unassembled WGS sequence"/>
</dbReference>
<gene>
    <name evidence="3" type="ORF">D2T33_18350</name>
</gene>
<dbReference type="PANTHER" id="PTHR30466:SF1">
    <property type="entry name" value="FMN REDUCTASE (NADH) RUTF"/>
    <property type="match status" value="1"/>
</dbReference>
<reference evidence="3 4" key="2">
    <citation type="submission" date="2019-01" db="EMBL/GenBank/DDBJ databases">
        <authorList>
            <person name="Li Y."/>
        </authorList>
    </citation>
    <scope>NUCLEOTIDE SEQUENCE [LARGE SCALE GENOMIC DNA]</scope>
    <source>
        <strain evidence="3 4">2D-5</strain>
    </source>
</reference>
<evidence type="ECO:0000313" key="3">
    <source>
        <dbReference type="EMBL" id="RWR06563.1"/>
    </source>
</evidence>
<dbReference type="InterPro" id="IPR012349">
    <property type="entry name" value="Split_barrel_FMN-bd"/>
</dbReference>
<proteinExistence type="predicted"/>
<dbReference type="Pfam" id="PF01613">
    <property type="entry name" value="Flavin_Reduct"/>
    <property type="match status" value="1"/>
</dbReference>
<name>A0A443IMP8_9RHOB</name>
<dbReference type="RefSeq" id="WP_128186213.1">
    <property type="nucleotide sequence ID" value="NZ_SAUV01000021.1"/>
</dbReference>
<evidence type="ECO:0000259" key="2">
    <source>
        <dbReference type="SMART" id="SM00903"/>
    </source>
</evidence>
<evidence type="ECO:0000313" key="4">
    <source>
        <dbReference type="Proteomes" id="UP000285710"/>
    </source>
</evidence>
<reference evidence="3 4" key="1">
    <citation type="submission" date="2019-01" db="EMBL/GenBank/DDBJ databases">
        <title>Sinorhodobacter populi sp. nov. isolated from the symptomatic bark tissue of Populus euramericana canker.</title>
        <authorList>
            <person name="Xu G."/>
        </authorList>
    </citation>
    <scope>NUCLEOTIDE SEQUENCE [LARGE SCALE GENOMIC DNA]</scope>
    <source>
        <strain evidence="3 4">2D-5</strain>
    </source>
</reference>
<dbReference type="GO" id="GO:0042602">
    <property type="term" value="F:riboflavin reductase (NADPH) activity"/>
    <property type="evidence" value="ECO:0007669"/>
    <property type="project" value="TreeGrafter"/>
</dbReference>
<organism evidence="3 4">
    <name type="scientific">Paenirhodobacter populi</name>
    <dbReference type="NCBI Taxonomy" id="2306993"/>
    <lineage>
        <taxon>Bacteria</taxon>
        <taxon>Pseudomonadati</taxon>
        <taxon>Pseudomonadota</taxon>
        <taxon>Alphaproteobacteria</taxon>
        <taxon>Rhodobacterales</taxon>
        <taxon>Rhodobacter group</taxon>
        <taxon>Paenirhodobacter</taxon>
    </lineage>
</organism>
<dbReference type="AlphaFoldDB" id="A0A443IMP8"/>
<evidence type="ECO:0000256" key="1">
    <source>
        <dbReference type="ARBA" id="ARBA00023002"/>
    </source>
</evidence>
<dbReference type="InterPro" id="IPR002563">
    <property type="entry name" value="Flavin_Rdtase-like_dom"/>
</dbReference>
<dbReference type="InterPro" id="IPR050268">
    <property type="entry name" value="NADH-dep_flavin_reductase"/>
</dbReference>
<dbReference type="EMBL" id="SAUW01000027">
    <property type="protein sequence ID" value="RWR06563.1"/>
    <property type="molecule type" value="Genomic_DNA"/>
</dbReference>
<keyword evidence="4" id="KW-1185">Reference proteome</keyword>
<comment type="caution">
    <text evidence="3">The sequence shown here is derived from an EMBL/GenBank/DDBJ whole genome shotgun (WGS) entry which is preliminary data.</text>
</comment>
<feature type="domain" description="Flavin reductase like" evidence="2">
    <location>
        <begin position="22"/>
        <end position="165"/>
    </location>
</feature>